<reference evidence="2 3" key="1">
    <citation type="submission" date="2014-04" db="EMBL/GenBank/DDBJ databases">
        <authorList>
            <consortium name="DOE Joint Genome Institute"/>
            <person name="Kuo A."/>
            <person name="Gay G."/>
            <person name="Dore J."/>
            <person name="Kohler A."/>
            <person name="Nagy L.G."/>
            <person name="Floudas D."/>
            <person name="Copeland A."/>
            <person name="Barry K.W."/>
            <person name="Cichocki N."/>
            <person name="Veneault-Fourrey C."/>
            <person name="LaButti K."/>
            <person name="Lindquist E.A."/>
            <person name="Lipzen A."/>
            <person name="Lundell T."/>
            <person name="Morin E."/>
            <person name="Murat C."/>
            <person name="Sun H."/>
            <person name="Tunlid A."/>
            <person name="Henrissat B."/>
            <person name="Grigoriev I.V."/>
            <person name="Hibbett D.S."/>
            <person name="Martin F."/>
            <person name="Nordberg H.P."/>
            <person name="Cantor M.N."/>
            <person name="Hua S.X."/>
        </authorList>
    </citation>
    <scope>NUCLEOTIDE SEQUENCE [LARGE SCALE GENOMIC DNA]</scope>
    <source>
        <strain evidence="3">h7</strain>
    </source>
</reference>
<proteinExistence type="predicted"/>
<evidence type="ECO:0000313" key="2">
    <source>
        <dbReference type="EMBL" id="KIM35914.1"/>
    </source>
</evidence>
<dbReference type="EMBL" id="KN831812">
    <property type="protein sequence ID" value="KIM35914.1"/>
    <property type="molecule type" value="Genomic_DNA"/>
</dbReference>
<gene>
    <name evidence="2" type="ORF">M413DRAFT_324848</name>
</gene>
<protein>
    <submittedName>
        <fullName evidence="2">Uncharacterized protein</fullName>
    </submittedName>
</protein>
<organism evidence="2 3">
    <name type="scientific">Hebeloma cylindrosporum</name>
    <dbReference type="NCBI Taxonomy" id="76867"/>
    <lineage>
        <taxon>Eukaryota</taxon>
        <taxon>Fungi</taxon>
        <taxon>Dikarya</taxon>
        <taxon>Basidiomycota</taxon>
        <taxon>Agaricomycotina</taxon>
        <taxon>Agaricomycetes</taxon>
        <taxon>Agaricomycetidae</taxon>
        <taxon>Agaricales</taxon>
        <taxon>Agaricineae</taxon>
        <taxon>Hymenogastraceae</taxon>
        <taxon>Hebeloma</taxon>
    </lineage>
</organism>
<dbReference type="HOGENOM" id="CLU_2320685_0_0_1"/>
<evidence type="ECO:0000313" key="3">
    <source>
        <dbReference type="Proteomes" id="UP000053424"/>
    </source>
</evidence>
<reference evidence="3" key="2">
    <citation type="submission" date="2015-01" db="EMBL/GenBank/DDBJ databases">
        <title>Evolutionary Origins and Diversification of the Mycorrhizal Mutualists.</title>
        <authorList>
            <consortium name="DOE Joint Genome Institute"/>
            <consortium name="Mycorrhizal Genomics Consortium"/>
            <person name="Kohler A."/>
            <person name="Kuo A."/>
            <person name="Nagy L.G."/>
            <person name="Floudas D."/>
            <person name="Copeland A."/>
            <person name="Barry K.W."/>
            <person name="Cichocki N."/>
            <person name="Veneault-Fourrey C."/>
            <person name="LaButti K."/>
            <person name="Lindquist E.A."/>
            <person name="Lipzen A."/>
            <person name="Lundell T."/>
            <person name="Morin E."/>
            <person name="Murat C."/>
            <person name="Riley R."/>
            <person name="Ohm R."/>
            <person name="Sun H."/>
            <person name="Tunlid A."/>
            <person name="Henrissat B."/>
            <person name="Grigoriev I.V."/>
            <person name="Hibbett D.S."/>
            <person name="Martin F."/>
        </authorList>
    </citation>
    <scope>NUCLEOTIDE SEQUENCE [LARGE SCALE GENOMIC DNA]</scope>
    <source>
        <strain evidence="3">h7</strain>
    </source>
</reference>
<accession>A0A0C3BV10</accession>
<keyword evidence="3" id="KW-1185">Reference proteome</keyword>
<feature type="compositionally biased region" description="Basic and acidic residues" evidence="1">
    <location>
        <begin position="13"/>
        <end position="24"/>
    </location>
</feature>
<name>A0A0C3BV10_HEBCY</name>
<feature type="region of interest" description="Disordered" evidence="1">
    <location>
        <begin position="1"/>
        <end position="24"/>
    </location>
</feature>
<dbReference type="AlphaFoldDB" id="A0A0C3BV10"/>
<sequence>MDQLFSKPAGELSDGHETQATEDRELDKVTLARKISKKHRLELSPRRMMRLEHVLCACWHDVLTSIASQPQRVLSWEWELSLTRGTRYAAISLVVIDRL</sequence>
<dbReference type="Proteomes" id="UP000053424">
    <property type="component" value="Unassembled WGS sequence"/>
</dbReference>
<evidence type="ECO:0000256" key="1">
    <source>
        <dbReference type="SAM" id="MobiDB-lite"/>
    </source>
</evidence>